<keyword evidence="2" id="KW-0732">Signal</keyword>
<reference evidence="3" key="1">
    <citation type="journal article" date="2020" name="Stud. Mycol.">
        <title>101 Dothideomycetes genomes: a test case for predicting lifestyles and emergence of pathogens.</title>
        <authorList>
            <person name="Haridas S."/>
            <person name="Albert R."/>
            <person name="Binder M."/>
            <person name="Bloem J."/>
            <person name="Labutti K."/>
            <person name="Salamov A."/>
            <person name="Andreopoulos B."/>
            <person name="Baker S."/>
            <person name="Barry K."/>
            <person name="Bills G."/>
            <person name="Bluhm B."/>
            <person name="Cannon C."/>
            <person name="Castanera R."/>
            <person name="Culley D."/>
            <person name="Daum C."/>
            <person name="Ezra D."/>
            <person name="Gonzalez J."/>
            <person name="Henrissat B."/>
            <person name="Kuo A."/>
            <person name="Liang C."/>
            <person name="Lipzen A."/>
            <person name="Lutzoni F."/>
            <person name="Magnuson J."/>
            <person name="Mondo S."/>
            <person name="Nolan M."/>
            <person name="Ohm R."/>
            <person name="Pangilinan J."/>
            <person name="Park H.-J."/>
            <person name="Ramirez L."/>
            <person name="Alfaro M."/>
            <person name="Sun H."/>
            <person name="Tritt A."/>
            <person name="Yoshinaga Y."/>
            <person name="Zwiers L.-H."/>
            <person name="Turgeon B."/>
            <person name="Goodwin S."/>
            <person name="Spatafora J."/>
            <person name="Crous P."/>
            <person name="Grigoriev I."/>
        </authorList>
    </citation>
    <scope>NUCLEOTIDE SEQUENCE</scope>
    <source>
        <strain evidence="3">CBS 123094</strain>
    </source>
</reference>
<gene>
    <name evidence="3" type="ORF">P154DRAFT_573082</name>
</gene>
<accession>A0A6A5WNN6</accession>
<name>A0A6A5WNN6_9PLEO</name>
<evidence type="ECO:0000256" key="1">
    <source>
        <dbReference type="SAM" id="MobiDB-lite"/>
    </source>
</evidence>
<feature type="region of interest" description="Disordered" evidence="1">
    <location>
        <begin position="199"/>
        <end position="218"/>
    </location>
</feature>
<proteinExistence type="predicted"/>
<evidence type="ECO:0000313" key="3">
    <source>
        <dbReference type="EMBL" id="KAF2003483.1"/>
    </source>
</evidence>
<dbReference type="EMBL" id="ML977572">
    <property type="protein sequence ID" value="KAF2003483.1"/>
    <property type="molecule type" value="Genomic_DNA"/>
</dbReference>
<dbReference type="Proteomes" id="UP000799779">
    <property type="component" value="Unassembled WGS sequence"/>
</dbReference>
<evidence type="ECO:0000313" key="4">
    <source>
        <dbReference type="Proteomes" id="UP000799779"/>
    </source>
</evidence>
<feature type="chain" id="PRO_5025534084" evidence="2">
    <location>
        <begin position="19"/>
        <end position="515"/>
    </location>
</feature>
<feature type="compositionally biased region" description="Low complexity" evidence="1">
    <location>
        <begin position="199"/>
        <end position="216"/>
    </location>
</feature>
<dbReference type="AlphaFoldDB" id="A0A6A5WNN6"/>
<protein>
    <submittedName>
        <fullName evidence="3">Uncharacterized protein</fullName>
    </submittedName>
</protein>
<sequence>MRPYILAATLLIQAIASALPAPTPGFNIPGNIEDDTENKKDDFLGLPIDPAISFIVSRIQNSQPKEVKGTDMEGHEIVLKDWLGYETCVREPDVSTRYYMFSAERRRETTLGNYEWGTGSWLNDGFKQALTKGLALGPHANYGIIILEPWELLFDPIEDQPARVSPGTMAPQIEAVHVNESVLERKGCVPIEIPGLSAGPSASPATAPASTFTLSPHANSRRTLDSEFDAENILGSRLDTAMEYVATKLVESRPQAMAGTDDPLSYSQCIRSPGASTAYTIFQVYSFEEGDKVLDKSSKEWLLDELKNTWASTDLKWIPTHEGDIKEKHGKDEWTLRILVAKSPKVQIDKAKLDLMHCVEIWTPDTEPDLESRSPIVLPFHSLPASPFGPKGVFFGPEDDEALDFLCEDLLNRVDNKPKVSDCYKDMTGRQGFKISMSYRAEDPVKQILETGRCQEEVKSIIESGRSFVRLIPQLKHGVESPGSIVQNPPPNVEDWKIKVTGLDDLTQCRVIPVL</sequence>
<keyword evidence="4" id="KW-1185">Reference proteome</keyword>
<organism evidence="3 4">
    <name type="scientific">Amniculicola lignicola CBS 123094</name>
    <dbReference type="NCBI Taxonomy" id="1392246"/>
    <lineage>
        <taxon>Eukaryota</taxon>
        <taxon>Fungi</taxon>
        <taxon>Dikarya</taxon>
        <taxon>Ascomycota</taxon>
        <taxon>Pezizomycotina</taxon>
        <taxon>Dothideomycetes</taxon>
        <taxon>Pleosporomycetidae</taxon>
        <taxon>Pleosporales</taxon>
        <taxon>Amniculicolaceae</taxon>
        <taxon>Amniculicola</taxon>
    </lineage>
</organism>
<feature type="signal peptide" evidence="2">
    <location>
        <begin position="1"/>
        <end position="18"/>
    </location>
</feature>
<evidence type="ECO:0000256" key="2">
    <source>
        <dbReference type="SAM" id="SignalP"/>
    </source>
</evidence>